<dbReference type="AlphaFoldDB" id="A0A8S1HPD4"/>
<dbReference type="OrthoDB" id="5831108at2759"/>
<evidence type="ECO:0000313" key="3">
    <source>
        <dbReference type="Proteomes" id="UP000835052"/>
    </source>
</evidence>
<organism evidence="2 3">
    <name type="scientific">Caenorhabditis auriculariae</name>
    <dbReference type="NCBI Taxonomy" id="2777116"/>
    <lineage>
        <taxon>Eukaryota</taxon>
        <taxon>Metazoa</taxon>
        <taxon>Ecdysozoa</taxon>
        <taxon>Nematoda</taxon>
        <taxon>Chromadorea</taxon>
        <taxon>Rhabditida</taxon>
        <taxon>Rhabditina</taxon>
        <taxon>Rhabditomorpha</taxon>
        <taxon>Rhabditoidea</taxon>
        <taxon>Rhabditidae</taxon>
        <taxon>Peloderinae</taxon>
        <taxon>Caenorhabditis</taxon>
    </lineage>
</organism>
<evidence type="ECO:0000256" key="1">
    <source>
        <dbReference type="SAM" id="MobiDB-lite"/>
    </source>
</evidence>
<feature type="region of interest" description="Disordered" evidence="1">
    <location>
        <begin position="217"/>
        <end position="237"/>
    </location>
</feature>
<dbReference type="EMBL" id="CAJGYM010000066">
    <property type="protein sequence ID" value="CAD6196115.1"/>
    <property type="molecule type" value="Genomic_DNA"/>
</dbReference>
<name>A0A8S1HPD4_9PELO</name>
<proteinExistence type="predicted"/>
<feature type="region of interest" description="Disordered" evidence="1">
    <location>
        <begin position="1"/>
        <end position="35"/>
    </location>
</feature>
<comment type="caution">
    <text evidence="2">The sequence shown here is derived from an EMBL/GenBank/DDBJ whole genome shotgun (WGS) entry which is preliminary data.</text>
</comment>
<keyword evidence="3" id="KW-1185">Reference proteome</keyword>
<sequence length="292" mass="33779">MGKRRANSETESPIKKQNHSDDEANGVHDEEEVEDKIDVTIQPDSMLLYLEKFVPFLKETKKKYYVKQIDKAVIDWIASCDDIKNLPSDPTEFVKDFKKYLKTSVRVAKLELLDAFHVTKSHLERVESLNSFSDYPARPPTLRWLYTEKTNMSKAIPDVQHVLEAMKNDTSGLVEQCKEEIVEIETARVAELENFLKNHENLSNEQRNHVTNSIKSLRKKLRGPATPRAKTTKAKSKKVDLSAMTAFELFCQSKDNSEKYIDLPEEKRLKKLRKKYDKLSDEARNVYEGLAL</sequence>
<dbReference type="Proteomes" id="UP000835052">
    <property type="component" value="Unassembled WGS sequence"/>
</dbReference>
<feature type="compositionally biased region" description="Basic and acidic residues" evidence="1">
    <location>
        <begin position="1"/>
        <end position="28"/>
    </location>
</feature>
<protein>
    <submittedName>
        <fullName evidence="2">Uncharacterized protein</fullName>
    </submittedName>
</protein>
<gene>
    <name evidence="2" type="ORF">CAUJ_LOCUS12030</name>
</gene>
<evidence type="ECO:0000313" key="2">
    <source>
        <dbReference type="EMBL" id="CAD6196115.1"/>
    </source>
</evidence>
<reference evidence="2" key="1">
    <citation type="submission" date="2020-10" db="EMBL/GenBank/DDBJ databases">
        <authorList>
            <person name="Kikuchi T."/>
        </authorList>
    </citation>
    <scope>NUCLEOTIDE SEQUENCE</scope>
    <source>
        <strain evidence="2">NKZ352</strain>
    </source>
</reference>
<accession>A0A8S1HPD4</accession>